<dbReference type="EMBL" id="KZ613942">
    <property type="protein sequence ID" value="PMD43648.1"/>
    <property type="molecule type" value="Genomic_DNA"/>
</dbReference>
<feature type="region of interest" description="Disordered" evidence="1">
    <location>
        <begin position="273"/>
        <end position="296"/>
    </location>
</feature>
<organism evidence="3 4">
    <name type="scientific">Hyaloscypha variabilis (strain UAMH 11265 / GT02V1 / F)</name>
    <name type="common">Meliniomyces variabilis</name>
    <dbReference type="NCBI Taxonomy" id="1149755"/>
    <lineage>
        <taxon>Eukaryota</taxon>
        <taxon>Fungi</taxon>
        <taxon>Dikarya</taxon>
        <taxon>Ascomycota</taxon>
        <taxon>Pezizomycotina</taxon>
        <taxon>Leotiomycetes</taxon>
        <taxon>Helotiales</taxon>
        <taxon>Hyaloscyphaceae</taxon>
        <taxon>Hyaloscypha</taxon>
        <taxon>Hyaloscypha variabilis</taxon>
    </lineage>
</organism>
<name>A0A2J6RYR4_HYAVF</name>
<dbReference type="OrthoDB" id="3525515at2759"/>
<protein>
    <submittedName>
        <fullName evidence="3">Uncharacterized protein</fullName>
    </submittedName>
</protein>
<keyword evidence="2" id="KW-0812">Transmembrane</keyword>
<dbReference type="AlphaFoldDB" id="A0A2J6RYR4"/>
<evidence type="ECO:0000256" key="2">
    <source>
        <dbReference type="SAM" id="Phobius"/>
    </source>
</evidence>
<keyword evidence="4" id="KW-1185">Reference proteome</keyword>
<keyword evidence="2" id="KW-0472">Membrane</keyword>
<gene>
    <name evidence="3" type="ORF">L207DRAFT_510155</name>
</gene>
<accession>A0A2J6RYR4</accession>
<proteinExistence type="predicted"/>
<evidence type="ECO:0000256" key="1">
    <source>
        <dbReference type="SAM" id="MobiDB-lite"/>
    </source>
</evidence>
<dbReference type="Proteomes" id="UP000235786">
    <property type="component" value="Unassembled WGS sequence"/>
</dbReference>
<evidence type="ECO:0000313" key="3">
    <source>
        <dbReference type="EMBL" id="PMD43648.1"/>
    </source>
</evidence>
<reference evidence="3 4" key="1">
    <citation type="submission" date="2016-04" db="EMBL/GenBank/DDBJ databases">
        <title>A degradative enzymes factory behind the ericoid mycorrhizal symbiosis.</title>
        <authorList>
            <consortium name="DOE Joint Genome Institute"/>
            <person name="Martino E."/>
            <person name="Morin E."/>
            <person name="Grelet G."/>
            <person name="Kuo A."/>
            <person name="Kohler A."/>
            <person name="Daghino S."/>
            <person name="Barry K."/>
            <person name="Choi C."/>
            <person name="Cichocki N."/>
            <person name="Clum A."/>
            <person name="Copeland A."/>
            <person name="Hainaut M."/>
            <person name="Haridas S."/>
            <person name="Labutti K."/>
            <person name="Lindquist E."/>
            <person name="Lipzen A."/>
            <person name="Khouja H.-R."/>
            <person name="Murat C."/>
            <person name="Ohm R."/>
            <person name="Olson A."/>
            <person name="Spatafora J."/>
            <person name="Veneault-Fourrey C."/>
            <person name="Henrissat B."/>
            <person name="Grigoriev I."/>
            <person name="Martin F."/>
            <person name="Perotto S."/>
        </authorList>
    </citation>
    <scope>NUCLEOTIDE SEQUENCE [LARGE SCALE GENOMIC DNA]</scope>
    <source>
        <strain evidence="3 4">F</strain>
    </source>
</reference>
<sequence length="296" mass="31302">MASPAYDDIPLGNMAPGQPGVPRGYANHANGSGSRGIDFFKPKDSFKVYNRVLLGVAILLMVGMISLGVALGVERAHYNQLKAMLPVGSEPDLGGSPPFGSSPTGSPPIACSTHTSYPATPLTGLTGLDLWNSTDCTTPNGNCTALLDIPQVNECFQLVWGVCHGEYNATNPFPQKNNPIFVNSPQCNHLIFQMYCEWESDVNSTIPCPPMANFCVDEFIAPGDFPATPSINTSGMIMVTTTGTVTVVEQTAVGTVTTLVPVATHVFTRTVLESPTPTPVPTANSEAFRTSGSSFD</sequence>
<keyword evidence="2" id="KW-1133">Transmembrane helix</keyword>
<feature type="region of interest" description="Disordered" evidence="1">
    <location>
        <begin position="1"/>
        <end position="28"/>
    </location>
</feature>
<evidence type="ECO:0000313" key="4">
    <source>
        <dbReference type="Proteomes" id="UP000235786"/>
    </source>
</evidence>
<feature type="transmembrane region" description="Helical" evidence="2">
    <location>
        <begin position="52"/>
        <end position="73"/>
    </location>
</feature>